<gene>
    <name evidence="1" type="ORF">AOX59_02580</name>
</gene>
<protein>
    <submittedName>
        <fullName evidence="1">Uncharacterized protein</fullName>
    </submittedName>
</protein>
<organism evidence="1 2">
    <name type="scientific">Lentibacillus amyloliquefaciens</name>
    <dbReference type="NCBI Taxonomy" id="1472767"/>
    <lineage>
        <taxon>Bacteria</taxon>
        <taxon>Bacillati</taxon>
        <taxon>Bacillota</taxon>
        <taxon>Bacilli</taxon>
        <taxon>Bacillales</taxon>
        <taxon>Bacillaceae</taxon>
        <taxon>Lentibacillus</taxon>
    </lineage>
</organism>
<sequence>MIKIEAETTLYFNSIKINPNLLYRRLTSEDFEKFKVISHTISNPNHKLHINFIMYMHLQHLIKSRNYSSNALEAFKRNFPSIVKPYPFIIHNIDERDNNNKPKKQLITYYEPK</sequence>
<dbReference type="Proteomes" id="UP000050331">
    <property type="component" value="Chromosome"/>
</dbReference>
<evidence type="ECO:0000313" key="1">
    <source>
        <dbReference type="EMBL" id="ALX47585.1"/>
    </source>
</evidence>
<accession>A0A0U4E3V3</accession>
<dbReference type="KEGG" id="lao:AOX59_02580"/>
<proteinExistence type="predicted"/>
<keyword evidence="2" id="KW-1185">Reference proteome</keyword>
<name>A0A0U4E3V3_9BACI</name>
<dbReference type="EMBL" id="CP013862">
    <property type="protein sequence ID" value="ALX47585.1"/>
    <property type="molecule type" value="Genomic_DNA"/>
</dbReference>
<evidence type="ECO:0000313" key="2">
    <source>
        <dbReference type="Proteomes" id="UP000050331"/>
    </source>
</evidence>
<reference evidence="1 2" key="1">
    <citation type="submission" date="2016-01" db="EMBL/GenBank/DDBJ databases">
        <title>Complete genome sequence of strain Lentibacillus amyloliquefaciens LAM0015T isolated from saline sediment.</title>
        <authorList>
            <person name="Wang J.-L."/>
            <person name="He M.-X."/>
        </authorList>
    </citation>
    <scope>NUCLEOTIDE SEQUENCE [LARGE SCALE GENOMIC DNA]</scope>
    <source>
        <strain evidence="1 2">LAM0015</strain>
    </source>
</reference>
<dbReference type="AlphaFoldDB" id="A0A0U4E3V3"/>